<comment type="caution">
    <text evidence="1">The sequence shown here is derived from an EMBL/GenBank/DDBJ whole genome shotgun (WGS) entry which is preliminary data.</text>
</comment>
<keyword evidence="2" id="KW-1185">Reference proteome</keyword>
<dbReference type="Proteomes" id="UP000499080">
    <property type="component" value="Unassembled WGS sequence"/>
</dbReference>
<protein>
    <submittedName>
        <fullName evidence="1">Uncharacterized protein</fullName>
    </submittedName>
</protein>
<dbReference type="AlphaFoldDB" id="A0A4Y2RMZ2"/>
<sequence length="101" mass="11337">MHAPITSMILDVSAKHLFESFIPPFHCTHAFCMPWGSKPWCSCNHFQKFFCEKRCPVLTLVNANDLRETCSCNNLQEKVAGGFSSDISNGNGFFPVSTYVN</sequence>
<accession>A0A4Y2RMZ2</accession>
<evidence type="ECO:0000313" key="2">
    <source>
        <dbReference type="Proteomes" id="UP000499080"/>
    </source>
</evidence>
<name>A0A4Y2RMZ2_ARAVE</name>
<proteinExistence type="predicted"/>
<gene>
    <name evidence="1" type="ORF">AVEN_103735_1</name>
</gene>
<reference evidence="1 2" key="1">
    <citation type="journal article" date="2019" name="Sci. Rep.">
        <title>Orb-weaving spider Araneus ventricosus genome elucidates the spidroin gene catalogue.</title>
        <authorList>
            <person name="Kono N."/>
            <person name="Nakamura H."/>
            <person name="Ohtoshi R."/>
            <person name="Moran D.A.P."/>
            <person name="Shinohara A."/>
            <person name="Yoshida Y."/>
            <person name="Fujiwara M."/>
            <person name="Mori M."/>
            <person name="Tomita M."/>
            <person name="Arakawa K."/>
        </authorList>
    </citation>
    <scope>NUCLEOTIDE SEQUENCE [LARGE SCALE GENOMIC DNA]</scope>
</reference>
<organism evidence="1 2">
    <name type="scientific">Araneus ventricosus</name>
    <name type="common">Orbweaver spider</name>
    <name type="synonym">Epeira ventricosa</name>
    <dbReference type="NCBI Taxonomy" id="182803"/>
    <lineage>
        <taxon>Eukaryota</taxon>
        <taxon>Metazoa</taxon>
        <taxon>Ecdysozoa</taxon>
        <taxon>Arthropoda</taxon>
        <taxon>Chelicerata</taxon>
        <taxon>Arachnida</taxon>
        <taxon>Araneae</taxon>
        <taxon>Araneomorphae</taxon>
        <taxon>Entelegynae</taxon>
        <taxon>Araneoidea</taxon>
        <taxon>Araneidae</taxon>
        <taxon>Araneus</taxon>
    </lineage>
</organism>
<dbReference type="EMBL" id="BGPR01017478">
    <property type="protein sequence ID" value="GBN76275.1"/>
    <property type="molecule type" value="Genomic_DNA"/>
</dbReference>
<evidence type="ECO:0000313" key="1">
    <source>
        <dbReference type="EMBL" id="GBN76275.1"/>
    </source>
</evidence>